<proteinExistence type="predicted"/>
<keyword evidence="2" id="KW-1185">Reference proteome</keyword>
<evidence type="ECO:0000313" key="1">
    <source>
        <dbReference type="EMBL" id="MBD8082570.1"/>
    </source>
</evidence>
<dbReference type="Proteomes" id="UP000637299">
    <property type="component" value="Unassembled WGS sequence"/>
</dbReference>
<accession>A0ABR8ZCE5</accession>
<reference evidence="1 2" key="1">
    <citation type="submission" date="2020-09" db="EMBL/GenBank/DDBJ databases">
        <title>Genome seq and assembly of Chryseobacterium sp.</title>
        <authorList>
            <person name="Chhetri G."/>
        </authorList>
    </citation>
    <scope>NUCLEOTIDE SEQUENCE [LARGE SCALE GENOMIC DNA]</scope>
    <source>
        <strain evidence="1 2">GCR10</strain>
    </source>
</reference>
<comment type="caution">
    <text evidence="1">The sequence shown here is derived from an EMBL/GenBank/DDBJ whole genome shotgun (WGS) entry which is preliminary data.</text>
</comment>
<name>A0ABR8ZCE5_9FLAO</name>
<evidence type="ECO:0000313" key="2">
    <source>
        <dbReference type="Proteomes" id="UP000637299"/>
    </source>
</evidence>
<organism evidence="1 2">
    <name type="scientific">Chryseobacterium caseinilyticum</name>
    <dbReference type="NCBI Taxonomy" id="2771428"/>
    <lineage>
        <taxon>Bacteria</taxon>
        <taxon>Pseudomonadati</taxon>
        <taxon>Bacteroidota</taxon>
        <taxon>Flavobacteriia</taxon>
        <taxon>Flavobacteriales</taxon>
        <taxon>Weeksellaceae</taxon>
        <taxon>Chryseobacterium group</taxon>
        <taxon>Chryseobacterium</taxon>
    </lineage>
</organism>
<sequence>MKKFYTIAIFLLGIHLIMSTDCSGFHEEQIEVNPSLIKISLNNDKIYNVGDTITIRGRVSTNGYHVIKMDSVKLDYTPPFAISTSKLTKASTSYNLLYAEKKFKIIAEGYVSDDYGNCPNTYITTSAKEDPAKKLYRYEIKMIPKETGDFVLHFDHTFSVETINKKQNLLDSYPITGPNRMRWEFCGNTNAMADLREGDVFVHVN</sequence>
<dbReference type="EMBL" id="JACYFS010000002">
    <property type="protein sequence ID" value="MBD8082570.1"/>
    <property type="molecule type" value="Genomic_DNA"/>
</dbReference>
<protein>
    <submittedName>
        <fullName evidence="1">Uncharacterized protein</fullName>
    </submittedName>
</protein>
<dbReference type="RefSeq" id="WP_191736577.1">
    <property type="nucleotide sequence ID" value="NZ_JACYFS010000002.1"/>
</dbReference>
<gene>
    <name evidence="1" type="ORF">IC610_09085</name>
</gene>